<evidence type="ECO:0000313" key="10">
    <source>
        <dbReference type="Proteomes" id="UP000266340"/>
    </source>
</evidence>
<feature type="transmembrane region" description="Helical" evidence="8">
    <location>
        <begin position="41"/>
        <end position="62"/>
    </location>
</feature>
<dbReference type="Proteomes" id="UP000266340">
    <property type="component" value="Unassembled WGS sequence"/>
</dbReference>
<dbReference type="PANTHER" id="PTHR34975">
    <property type="entry name" value="SPORE GERMINATION PROTEIN A2"/>
    <property type="match status" value="1"/>
</dbReference>
<proteinExistence type="inferred from homology"/>
<comment type="subcellular location">
    <subcellularLocation>
        <location evidence="1">Membrane</location>
        <topology evidence="1">Multi-pass membrane protein</topology>
    </subcellularLocation>
</comment>
<protein>
    <submittedName>
        <fullName evidence="9">Uncharacterized protein</fullName>
    </submittedName>
</protein>
<feature type="transmembrane region" description="Helical" evidence="8">
    <location>
        <begin position="338"/>
        <end position="360"/>
    </location>
</feature>
<keyword evidence="5 8" id="KW-0812">Transmembrane</keyword>
<evidence type="ECO:0000256" key="5">
    <source>
        <dbReference type="ARBA" id="ARBA00022692"/>
    </source>
</evidence>
<evidence type="ECO:0000256" key="3">
    <source>
        <dbReference type="ARBA" id="ARBA00022448"/>
    </source>
</evidence>
<feature type="transmembrane region" description="Helical" evidence="8">
    <location>
        <begin position="12"/>
        <end position="29"/>
    </location>
</feature>
<comment type="similarity">
    <text evidence="2">Belongs to the amino acid-polyamine-organocation (APC) superfamily. Spore germination protein (SGP) (TC 2.A.3.9) family.</text>
</comment>
<reference evidence="9 10" key="1">
    <citation type="submission" date="2018-09" db="EMBL/GenBank/DDBJ databases">
        <title>Cohnella cavernae sp. nov., isolated from a karst cave.</title>
        <authorList>
            <person name="Zhu H."/>
        </authorList>
    </citation>
    <scope>NUCLEOTIDE SEQUENCE [LARGE SCALE GENOMIC DNA]</scope>
    <source>
        <strain evidence="9 10">K2E09-144</strain>
    </source>
</reference>
<sequence length="373" mass="40351">MENRQSNLTQGQMVSLLIAFSTGSAIIYIPGTLAGIAGNGAWVSIAGSSGFGMLVLSCILYLHRRHNGAGLVDYCRKLLGKTATGLVMIPVAAMLLFAIPAILTGIGDFFARGMMPRTPTFVFCSLSMLAAALTARAGIKVTARMFVLLVPVMIVFTVAVLFFALPLYDWGRLLPFLDKGTGSALHGFFVAAGFPFGEVCLFSVILSSSPQEGGRSFYRKLYWAFSVTGILMVFSTICTIIAFGPAAGHLTYALYQLASNIVFSGINERVEAVIGIALILGSYMKATIFLIALNRILIRLTGTDDEQAYIYPIGLICIFLSLTLFASPAEFQRQVYTLWPFTVVGVGCTLVFALAGLTWVRERLRHQPEEKAS</sequence>
<keyword evidence="4" id="KW-0309">Germination</keyword>
<organism evidence="9 10">
    <name type="scientific">Cohnella faecalis</name>
    <dbReference type="NCBI Taxonomy" id="2315694"/>
    <lineage>
        <taxon>Bacteria</taxon>
        <taxon>Bacillati</taxon>
        <taxon>Bacillota</taxon>
        <taxon>Bacilli</taxon>
        <taxon>Bacillales</taxon>
        <taxon>Paenibacillaceae</taxon>
        <taxon>Cohnella</taxon>
    </lineage>
</organism>
<evidence type="ECO:0000256" key="1">
    <source>
        <dbReference type="ARBA" id="ARBA00004141"/>
    </source>
</evidence>
<keyword evidence="3" id="KW-0813">Transport</keyword>
<comment type="caution">
    <text evidence="9">The sequence shown here is derived from an EMBL/GenBank/DDBJ whole genome shotgun (WGS) entry which is preliminary data.</text>
</comment>
<feature type="transmembrane region" description="Helical" evidence="8">
    <location>
        <begin position="188"/>
        <end position="209"/>
    </location>
</feature>
<dbReference type="OrthoDB" id="2663541at2"/>
<evidence type="ECO:0000256" key="8">
    <source>
        <dbReference type="SAM" id="Phobius"/>
    </source>
</evidence>
<evidence type="ECO:0000256" key="6">
    <source>
        <dbReference type="ARBA" id="ARBA00022989"/>
    </source>
</evidence>
<dbReference type="Gene3D" id="1.20.1740.10">
    <property type="entry name" value="Amino acid/polyamine transporter I"/>
    <property type="match status" value="1"/>
</dbReference>
<feature type="transmembrane region" description="Helical" evidence="8">
    <location>
        <begin position="146"/>
        <end position="168"/>
    </location>
</feature>
<evidence type="ECO:0000313" key="9">
    <source>
        <dbReference type="EMBL" id="RIE01134.1"/>
    </source>
</evidence>
<feature type="transmembrane region" description="Helical" evidence="8">
    <location>
        <begin position="272"/>
        <end position="296"/>
    </location>
</feature>
<keyword evidence="6 8" id="KW-1133">Transmembrane helix</keyword>
<evidence type="ECO:0000256" key="2">
    <source>
        <dbReference type="ARBA" id="ARBA00007998"/>
    </source>
</evidence>
<name>A0A398CQ78_9BACL</name>
<dbReference type="InterPro" id="IPR004761">
    <property type="entry name" value="Spore_GerAB"/>
</dbReference>
<dbReference type="EMBL" id="QXJM01000040">
    <property type="protein sequence ID" value="RIE01134.1"/>
    <property type="molecule type" value="Genomic_DNA"/>
</dbReference>
<feature type="transmembrane region" description="Helical" evidence="8">
    <location>
        <begin position="221"/>
        <end position="244"/>
    </location>
</feature>
<accession>A0A398CQ78</accession>
<gene>
    <name evidence="9" type="ORF">D3H35_22235</name>
</gene>
<evidence type="ECO:0000256" key="4">
    <source>
        <dbReference type="ARBA" id="ARBA00022544"/>
    </source>
</evidence>
<dbReference type="GO" id="GO:0016020">
    <property type="term" value="C:membrane"/>
    <property type="evidence" value="ECO:0007669"/>
    <property type="project" value="UniProtKB-SubCell"/>
</dbReference>
<dbReference type="RefSeq" id="WP_147355918.1">
    <property type="nucleotide sequence ID" value="NZ_JBHSOV010000041.1"/>
</dbReference>
<feature type="transmembrane region" description="Helical" evidence="8">
    <location>
        <begin position="83"/>
        <end position="106"/>
    </location>
</feature>
<dbReference type="PANTHER" id="PTHR34975:SF2">
    <property type="entry name" value="SPORE GERMINATION PROTEIN A2"/>
    <property type="match status" value="1"/>
</dbReference>
<feature type="transmembrane region" description="Helical" evidence="8">
    <location>
        <begin position="308"/>
        <end position="326"/>
    </location>
</feature>
<keyword evidence="10" id="KW-1185">Reference proteome</keyword>
<feature type="transmembrane region" description="Helical" evidence="8">
    <location>
        <begin position="118"/>
        <end position="139"/>
    </location>
</feature>
<evidence type="ECO:0000256" key="7">
    <source>
        <dbReference type="ARBA" id="ARBA00023136"/>
    </source>
</evidence>
<keyword evidence="7 8" id="KW-0472">Membrane</keyword>
<dbReference type="AlphaFoldDB" id="A0A398CQ78"/>
<dbReference type="Pfam" id="PF03845">
    <property type="entry name" value="Spore_permease"/>
    <property type="match status" value="1"/>
</dbReference>
<dbReference type="GO" id="GO:0009847">
    <property type="term" value="P:spore germination"/>
    <property type="evidence" value="ECO:0007669"/>
    <property type="project" value="InterPro"/>
</dbReference>